<dbReference type="InterPro" id="IPR045061">
    <property type="entry name" value="FtsZ/CetZ"/>
</dbReference>
<keyword evidence="2" id="KW-0342">GTP-binding</keyword>
<dbReference type="GO" id="GO:0005737">
    <property type="term" value="C:cytoplasm"/>
    <property type="evidence" value="ECO:0007669"/>
    <property type="project" value="TreeGrafter"/>
</dbReference>
<dbReference type="InterPro" id="IPR024757">
    <property type="entry name" value="FtsZ_C"/>
</dbReference>
<keyword evidence="1" id="KW-0547">Nucleotide-binding</keyword>
<dbReference type="InterPro" id="IPR008280">
    <property type="entry name" value="Tub_FtsZ_C"/>
</dbReference>
<dbReference type="GO" id="GO:0005525">
    <property type="term" value="F:GTP binding"/>
    <property type="evidence" value="ECO:0007669"/>
    <property type="project" value="UniProtKB-KW"/>
</dbReference>
<dbReference type="SUPFAM" id="SSF55307">
    <property type="entry name" value="Tubulin C-terminal domain-like"/>
    <property type="match status" value="1"/>
</dbReference>
<dbReference type="KEGG" id="nib:GU926_12455"/>
<dbReference type="PANTHER" id="PTHR30314">
    <property type="entry name" value="CELL DIVISION PROTEIN FTSZ-RELATED"/>
    <property type="match status" value="1"/>
</dbReference>
<organism evidence="4 5">
    <name type="scientific">Nibribacter ruber</name>
    <dbReference type="NCBI Taxonomy" id="2698458"/>
    <lineage>
        <taxon>Bacteria</taxon>
        <taxon>Pseudomonadati</taxon>
        <taxon>Bacteroidota</taxon>
        <taxon>Cytophagia</taxon>
        <taxon>Cytophagales</taxon>
        <taxon>Hymenobacteraceae</taxon>
        <taxon>Nibribacter</taxon>
    </lineage>
</organism>
<gene>
    <name evidence="4" type="ORF">GU926_12455</name>
</gene>
<dbReference type="SMART" id="SM00865">
    <property type="entry name" value="Tubulin_C"/>
    <property type="match status" value="1"/>
</dbReference>
<reference evidence="4 5" key="1">
    <citation type="submission" date="2020-01" db="EMBL/GenBank/DDBJ databases">
        <authorList>
            <person name="Kim M."/>
        </authorList>
    </citation>
    <scope>NUCLEOTIDE SEQUENCE [LARGE SCALE GENOMIC DNA]</scope>
    <source>
        <strain evidence="4 5">BT10</strain>
    </source>
</reference>
<dbReference type="GO" id="GO:0032153">
    <property type="term" value="C:cell division site"/>
    <property type="evidence" value="ECO:0007669"/>
    <property type="project" value="TreeGrafter"/>
</dbReference>
<accession>A0A6P1P128</accession>
<dbReference type="Pfam" id="PF12327">
    <property type="entry name" value="FtsZ_C"/>
    <property type="match status" value="1"/>
</dbReference>
<dbReference type="RefSeq" id="WP_160692337.1">
    <property type="nucleotide sequence ID" value="NZ_CP047897.1"/>
</dbReference>
<evidence type="ECO:0000256" key="2">
    <source>
        <dbReference type="ARBA" id="ARBA00023134"/>
    </source>
</evidence>
<dbReference type="InterPro" id="IPR018316">
    <property type="entry name" value="Tubulin/FtsZ_2-layer-sand-dom"/>
</dbReference>
<evidence type="ECO:0000259" key="3">
    <source>
        <dbReference type="SMART" id="SM00865"/>
    </source>
</evidence>
<dbReference type="EMBL" id="CP047897">
    <property type="protein sequence ID" value="QHL88198.1"/>
    <property type="molecule type" value="Genomic_DNA"/>
</dbReference>
<dbReference type="PANTHER" id="PTHR30314:SF3">
    <property type="entry name" value="MITOCHONDRIAL DIVISION PROTEIN FSZA"/>
    <property type="match status" value="1"/>
</dbReference>
<evidence type="ECO:0000313" key="5">
    <source>
        <dbReference type="Proteomes" id="UP000464214"/>
    </source>
</evidence>
<evidence type="ECO:0000256" key="1">
    <source>
        <dbReference type="ARBA" id="ARBA00022741"/>
    </source>
</evidence>
<protein>
    <recommendedName>
        <fullName evidence="3">Tubulin/FtsZ 2-layer sandwich domain-containing protein</fullName>
    </recommendedName>
</protein>
<dbReference type="AlphaFoldDB" id="A0A6P1P128"/>
<keyword evidence="5" id="KW-1185">Reference proteome</keyword>
<evidence type="ECO:0000313" key="4">
    <source>
        <dbReference type="EMBL" id="QHL88198.1"/>
    </source>
</evidence>
<name>A0A6P1P128_9BACT</name>
<dbReference type="GO" id="GO:0051301">
    <property type="term" value="P:cell division"/>
    <property type="evidence" value="ECO:0007669"/>
    <property type="project" value="TreeGrafter"/>
</dbReference>
<dbReference type="Gene3D" id="3.30.1330.20">
    <property type="entry name" value="Tubulin/FtsZ, C-terminal domain"/>
    <property type="match status" value="1"/>
</dbReference>
<feature type="domain" description="Tubulin/FtsZ 2-layer sandwich" evidence="3">
    <location>
        <begin position="64"/>
        <end position="173"/>
    </location>
</feature>
<dbReference type="InterPro" id="IPR037103">
    <property type="entry name" value="Tubulin/FtsZ-like_C"/>
</dbReference>
<dbReference type="GO" id="GO:0003924">
    <property type="term" value="F:GTPase activity"/>
    <property type="evidence" value="ECO:0007669"/>
    <property type="project" value="InterPro"/>
</dbReference>
<proteinExistence type="predicted"/>
<dbReference type="Proteomes" id="UP000464214">
    <property type="component" value="Chromosome"/>
</dbReference>
<sequence length="174" mass="18710">MAPTDHVKVSTGKHQEVLATVDSMIVLPLSGDVPAFQDPALLAAIKQTMTYLIALIQEALQGGVNVDFADVKTVIRSKRPSSVSVAKASGKDRVALVTEQLFSSPYMVPGQAKDAARVLLQILSSAKAELEMDELNDITDAIQEACGEESEVIFGHSLENSLDHELEVFLLASY</sequence>